<evidence type="ECO:0000259" key="1">
    <source>
        <dbReference type="Pfam" id="PF03432"/>
    </source>
</evidence>
<dbReference type="Proteomes" id="UP000242502">
    <property type="component" value="Unassembled WGS sequence"/>
</dbReference>
<dbReference type="Pfam" id="PF03432">
    <property type="entry name" value="Relaxase"/>
    <property type="match status" value="1"/>
</dbReference>
<protein>
    <recommendedName>
        <fullName evidence="1">MobA/VirD2-like nuclease domain-containing protein</fullName>
    </recommendedName>
</protein>
<dbReference type="InterPro" id="IPR005094">
    <property type="entry name" value="Endonuclease_MobA/VirD2"/>
</dbReference>
<comment type="caution">
    <text evidence="2">The sequence shown here is derived from an EMBL/GenBank/DDBJ whole genome shotgun (WGS) entry which is preliminary data.</text>
</comment>
<accession>A0A1D2QML8</accession>
<sequence>MILKGNQRGGARQMALHLMNGEMNEHVELHEVRGFVSENIMGALNEIYAVSKGTQAKQFMYSLSLNPLGEEAASTADFETAIEKAEKKLSLEGQPRVVVFYEKEGRRHAHCVWSRIDSNEMKAIPMSHDHRKLKTLSKSLYLEHGWQMPRGFRNIKTQ</sequence>
<organism evidence="2 3">
    <name type="scientific">Candidatus Endobugula sertula</name>
    <name type="common">Bugula neritina bacterial symbiont</name>
    <dbReference type="NCBI Taxonomy" id="62101"/>
    <lineage>
        <taxon>Bacteria</taxon>
        <taxon>Pseudomonadati</taxon>
        <taxon>Pseudomonadota</taxon>
        <taxon>Gammaproteobacteria</taxon>
        <taxon>Cellvibrionales</taxon>
        <taxon>Cellvibrionaceae</taxon>
        <taxon>Candidatus Endobugula</taxon>
    </lineage>
</organism>
<reference evidence="2 3" key="1">
    <citation type="journal article" date="2016" name="Appl. Environ. Microbiol.">
        <title>Lack of Overt Genome Reduction in the Bryostatin-Producing Bryozoan Symbiont "Candidatus Endobugula sertula".</title>
        <authorList>
            <person name="Miller I.J."/>
            <person name="Vanee N."/>
            <person name="Fong S.S."/>
            <person name="Lim-Fong G.E."/>
            <person name="Kwan J.C."/>
        </authorList>
    </citation>
    <scope>NUCLEOTIDE SEQUENCE [LARGE SCALE GENOMIC DNA]</scope>
    <source>
        <strain evidence="2">AB1-4</strain>
    </source>
</reference>
<name>A0A1D2QML8_9GAMM</name>
<dbReference type="STRING" id="62101.AB835_12130"/>
<feature type="domain" description="MobA/VirD2-like nuclease" evidence="1">
    <location>
        <begin position="25"/>
        <end position="146"/>
    </location>
</feature>
<evidence type="ECO:0000313" key="3">
    <source>
        <dbReference type="Proteomes" id="UP000242502"/>
    </source>
</evidence>
<dbReference type="EMBL" id="MDLC01000051">
    <property type="protein sequence ID" value="ODS22816.1"/>
    <property type="molecule type" value="Genomic_DNA"/>
</dbReference>
<dbReference type="AlphaFoldDB" id="A0A1D2QML8"/>
<gene>
    <name evidence="2" type="ORF">AB835_12130</name>
</gene>
<proteinExistence type="predicted"/>
<evidence type="ECO:0000313" key="2">
    <source>
        <dbReference type="EMBL" id="ODS22816.1"/>
    </source>
</evidence>